<dbReference type="Gene3D" id="3.30.565.10">
    <property type="entry name" value="Histidine kinase-like ATPase, C-terminal domain"/>
    <property type="match status" value="1"/>
</dbReference>
<dbReference type="PROSITE" id="PS50109">
    <property type="entry name" value="HIS_KIN"/>
    <property type="match status" value="1"/>
</dbReference>
<dbReference type="AlphaFoldDB" id="A0A7C0U5T7"/>
<dbReference type="EMBL" id="DQWS01000076">
    <property type="protein sequence ID" value="HDD52828.1"/>
    <property type="molecule type" value="Genomic_DNA"/>
</dbReference>
<protein>
    <recommendedName>
        <fullName evidence="2">histidine kinase</fullName>
        <ecNumber evidence="2">2.7.13.3</ecNumber>
    </recommendedName>
</protein>
<comment type="catalytic activity">
    <reaction evidence="1">
        <text>ATP + protein L-histidine = ADP + protein N-phospho-L-histidine.</text>
        <dbReference type="EC" id="2.7.13.3"/>
    </reaction>
</comment>
<name>A0A7C0U5T7_9BACT</name>
<dbReference type="Pfam" id="PF02518">
    <property type="entry name" value="HATPase_c"/>
    <property type="match status" value="1"/>
</dbReference>
<dbReference type="Gene3D" id="1.10.287.130">
    <property type="match status" value="1"/>
</dbReference>
<evidence type="ECO:0000256" key="9">
    <source>
        <dbReference type="SAM" id="Phobius"/>
    </source>
</evidence>
<keyword evidence="5" id="KW-0547">Nucleotide-binding</keyword>
<keyword evidence="6" id="KW-0418">Kinase</keyword>
<keyword evidence="9" id="KW-0472">Membrane</keyword>
<feature type="transmembrane region" description="Helical" evidence="9">
    <location>
        <begin position="169"/>
        <end position="190"/>
    </location>
</feature>
<organism evidence="11">
    <name type="scientific">Thermosulfidibacter takaii</name>
    <dbReference type="NCBI Taxonomy" id="412593"/>
    <lineage>
        <taxon>Bacteria</taxon>
        <taxon>Pseudomonadati</taxon>
        <taxon>Thermosulfidibacterota</taxon>
        <taxon>Thermosulfidibacteria</taxon>
        <taxon>Thermosulfidibacterales</taxon>
        <taxon>Thermosulfidibacteraceae</taxon>
    </lineage>
</organism>
<dbReference type="PANTHER" id="PTHR43065:SF10">
    <property type="entry name" value="PEROXIDE STRESS-ACTIVATED HISTIDINE KINASE MAK3"/>
    <property type="match status" value="1"/>
</dbReference>
<dbReference type="PRINTS" id="PR00344">
    <property type="entry name" value="BCTRLSENSOR"/>
</dbReference>
<evidence type="ECO:0000256" key="4">
    <source>
        <dbReference type="ARBA" id="ARBA00022679"/>
    </source>
</evidence>
<keyword evidence="9" id="KW-0812">Transmembrane</keyword>
<dbReference type="SUPFAM" id="SSF55874">
    <property type="entry name" value="ATPase domain of HSP90 chaperone/DNA topoisomerase II/histidine kinase"/>
    <property type="match status" value="1"/>
</dbReference>
<dbReference type="SUPFAM" id="SSF47384">
    <property type="entry name" value="Homodimeric domain of signal transducing histidine kinase"/>
    <property type="match status" value="1"/>
</dbReference>
<keyword evidence="8" id="KW-0902">Two-component regulatory system</keyword>
<keyword evidence="3" id="KW-0597">Phosphoprotein</keyword>
<dbReference type="GO" id="GO:0005524">
    <property type="term" value="F:ATP binding"/>
    <property type="evidence" value="ECO:0007669"/>
    <property type="project" value="UniProtKB-KW"/>
</dbReference>
<dbReference type="InterPro" id="IPR003594">
    <property type="entry name" value="HATPase_dom"/>
</dbReference>
<evidence type="ECO:0000256" key="8">
    <source>
        <dbReference type="ARBA" id="ARBA00023012"/>
    </source>
</evidence>
<dbReference type="InterPro" id="IPR004358">
    <property type="entry name" value="Sig_transdc_His_kin-like_C"/>
</dbReference>
<gene>
    <name evidence="11" type="ORF">ENF32_02010</name>
</gene>
<dbReference type="SMART" id="SM00387">
    <property type="entry name" value="HATPase_c"/>
    <property type="match status" value="1"/>
</dbReference>
<reference evidence="11" key="1">
    <citation type="journal article" date="2020" name="mSystems">
        <title>Genome- and Community-Level Interaction Insights into Carbon Utilization and Element Cycling Functions of Hydrothermarchaeota in Hydrothermal Sediment.</title>
        <authorList>
            <person name="Zhou Z."/>
            <person name="Liu Y."/>
            <person name="Xu W."/>
            <person name="Pan J."/>
            <person name="Luo Z.H."/>
            <person name="Li M."/>
        </authorList>
    </citation>
    <scope>NUCLEOTIDE SEQUENCE [LARGE SCALE GENOMIC DNA]</scope>
    <source>
        <strain evidence="11">HyVt-115</strain>
    </source>
</reference>
<keyword evidence="9" id="KW-1133">Transmembrane helix</keyword>
<evidence type="ECO:0000313" key="11">
    <source>
        <dbReference type="EMBL" id="HDD52828.1"/>
    </source>
</evidence>
<dbReference type="InterPro" id="IPR005467">
    <property type="entry name" value="His_kinase_dom"/>
</dbReference>
<evidence type="ECO:0000256" key="1">
    <source>
        <dbReference type="ARBA" id="ARBA00000085"/>
    </source>
</evidence>
<dbReference type="CDD" id="cd00082">
    <property type="entry name" value="HisKA"/>
    <property type="match status" value="1"/>
</dbReference>
<accession>A0A7C0U5T7</accession>
<keyword evidence="4" id="KW-0808">Transferase</keyword>
<dbReference type="Proteomes" id="UP000885690">
    <property type="component" value="Unassembled WGS sequence"/>
</dbReference>
<evidence type="ECO:0000256" key="6">
    <source>
        <dbReference type="ARBA" id="ARBA00022777"/>
    </source>
</evidence>
<dbReference type="GO" id="GO:0000155">
    <property type="term" value="F:phosphorelay sensor kinase activity"/>
    <property type="evidence" value="ECO:0007669"/>
    <property type="project" value="InterPro"/>
</dbReference>
<dbReference type="EC" id="2.7.13.3" evidence="2"/>
<dbReference type="InterPro" id="IPR003661">
    <property type="entry name" value="HisK_dim/P_dom"/>
</dbReference>
<evidence type="ECO:0000256" key="7">
    <source>
        <dbReference type="ARBA" id="ARBA00022840"/>
    </source>
</evidence>
<keyword evidence="7" id="KW-0067">ATP-binding</keyword>
<sequence length="422" mass="48234">MRVKRASIYITLLLLAFTGAMVTSALWTYKLSMQAAMGNLKTAATNMAVNLDFTLNNLGLRRYYFQKLVSSGDWEAVAFLALYNRDGEVLLHSNINLIGLRMKDPHIQRVFATGIPLDHFMTLGTGEKVYVLDYPLHYHREGKLRTEVLRIALHTYPAMGVVRKARFQLTLSLAATGVLWILTFLLIFYIRRSVRMERQLAEKERLALLGEMAAILAHEIRNPIGSIKGFAQLLMEKKEDDSPEREFLQTMVEECIRLEKLVRDLLHYAREERLRLSTFLLKELVEECVKQSEGQREDIKLAIEISDNLTITSDRDKLKQILLNLIQNSQEAMKQEGTLTIRAHEKGDKIVLEIQDQGKGMTPEVRERIFQPFFTTKSQGTGLGMAIVKKLTEQLEGQIHVESSYGQGSVFRLILPKKVNPQ</sequence>
<feature type="domain" description="Histidine kinase" evidence="10">
    <location>
        <begin position="215"/>
        <end position="419"/>
    </location>
</feature>
<evidence type="ECO:0000256" key="5">
    <source>
        <dbReference type="ARBA" id="ARBA00022741"/>
    </source>
</evidence>
<dbReference type="Pfam" id="PF00512">
    <property type="entry name" value="HisKA"/>
    <property type="match status" value="1"/>
</dbReference>
<comment type="caution">
    <text evidence="11">The sequence shown here is derived from an EMBL/GenBank/DDBJ whole genome shotgun (WGS) entry which is preliminary data.</text>
</comment>
<dbReference type="PANTHER" id="PTHR43065">
    <property type="entry name" value="SENSOR HISTIDINE KINASE"/>
    <property type="match status" value="1"/>
</dbReference>
<evidence type="ECO:0000256" key="2">
    <source>
        <dbReference type="ARBA" id="ARBA00012438"/>
    </source>
</evidence>
<dbReference type="InterPro" id="IPR036890">
    <property type="entry name" value="HATPase_C_sf"/>
</dbReference>
<evidence type="ECO:0000256" key="3">
    <source>
        <dbReference type="ARBA" id="ARBA00022553"/>
    </source>
</evidence>
<evidence type="ECO:0000259" key="10">
    <source>
        <dbReference type="PROSITE" id="PS50109"/>
    </source>
</evidence>
<dbReference type="SMART" id="SM00388">
    <property type="entry name" value="HisKA"/>
    <property type="match status" value="1"/>
</dbReference>
<dbReference type="InterPro" id="IPR036097">
    <property type="entry name" value="HisK_dim/P_sf"/>
</dbReference>
<proteinExistence type="predicted"/>